<dbReference type="Pfam" id="PF00919">
    <property type="entry name" value="UPF0004"/>
    <property type="match status" value="1"/>
</dbReference>
<evidence type="ECO:0000256" key="5">
    <source>
        <dbReference type="ARBA" id="ARBA00022723"/>
    </source>
</evidence>
<dbReference type="RefSeq" id="WP_420904142.1">
    <property type="nucleotide sequence ID" value="NZ_BAAFGK010000002.1"/>
</dbReference>
<dbReference type="PROSITE" id="PS01278">
    <property type="entry name" value="MTTASE_RADICAL"/>
    <property type="match status" value="1"/>
</dbReference>
<evidence type="ECO:0000256" key="6">
    <source>
        <dbReference type="ARBA" id="ARBA00023004"/>
    </source>
</evidence>
<evidence type="ECO:0000256" key="2">
    <source>
        <dbReference type="ARBA" id="ARBA00022485"/>
    </source>
</evidence>
<dbReference type="EMBL" id="BAAFGK010000002">
    <property type="protein sequence ID" value="GAB0056435.1"/>
    <property type="molecule type" value="Genomic_DNA"/>
</dbReference>
<dbReference type="Gene3D" id="3.80.30.20">
    <property type="entry name" value="tm_1862 like domain"/>
    <property type="match status" value="1"/>
</dbReference>
<protein>
    <submittedName>
        <fullName evidence="10">tRNA-2-methylthio-N(6)-dimethylallyladenosine synthase</fullName>
        <ecNumber evidence="10">2.8.4.3</ecNumber>
    </submittedName>
</protein>
<dbReference type="InterPro" id="IPR006467">
    <property type="entry name" value="MiaB-like_bact"/>
</dbReference>
<evidence type="ECO:0000259" key="8">
    <source>
        <dbReference type="PROSITE" id="PS51449"/>
    </source>
</evidence>
<dbReference type="PROSITE" id="PS51449">
    <property type="entry name" value="MTTASE_N"/>
    <property type="match status" value="1"/>
</dbReference>
<keyword evidence="11" id="KW-1185">Reference proteome</keyword>
<keyword evidence="6" id="KW-0408">Iron</keyword>
<dbReference type="GO" id="GO:0035597">
    <property type="term" value="F:tRNA-2-methylthio-N(6)-dimethylallyladenosine(37) synthase activity"/>
    <property type="evidence" value="ECO:0007669"/>
    <property type="project" value="UniProtKB-EC"/>
</dbReference>
<dbReference type="Proteomes" id="UP001628193">
    <property type="component" value="Unassembled WGS sequence"/>
</dbReference>
<proteinExistence type="predicted"/>
<evidence type="ECO:0000256" key="1">
    <source>
        <dbReference type="ARBA" id="ARBA00001966"/>
    </source>
</evidence>
<evidence type="ECO:0000259" key="9">
    <source>
        <dbReference type="PROSITE" id="PS51918"/>
    </source>
</evidence>
<dbReference type="NCBIfam" id="TIGR00089">
    <property type="entry name" value="MiaB/RimO family radical SAM methylthiotransferase"/>
    <property type="match status" value="1"/>
</dbReference>
<dbReference type="InterPro" id="IPR006638">
    <property type="entry name" value="Elp3/MiaA/NifB-like_rSAM"/>
</dbReference>
<dbReference type="SMART" id="SM00729">
    <property type="entry name" value="Elp3"/>
    <property type="match status" value="1"/>
</dbReference>
<keyword evidence="3 10" id="KW-0808">Transferase</keyword>
<dbReference type="SUPFAM" id="SSF102114">
    <property type="entry name" value="Radical SAM enzymes"/>
    <property type="match status" value="1"/>
</dbReference>
<dbReference type="NCBIfam" id="TIGR01579">
    <property type="entry name" value="MiaB-like-C"/>
    <property type="match status" value="1"/>
</dbReference>
<keyword evidence="2" id="KW-0004">4Fe-4S</keyword>
<dbReference type="InterPro" id="IPR020612">
    <property type="entry name" value="Methylthiotransferase_CS"/>
</dbReference>
<gene>
    <name evidence="10" type="primary">miaB_1</name>
    <name evidence="10" type="ORF">SIID45300_00742</name>
</gene>
<dbReference type="InterPro" id="IPR038135">
    <property type="entry name" value="Methylthiotransferase_N_sf"/>
</dbReference>
<organism evidence="10 11">
    <name type="scientific">Candidatus Magnetaquiglobus chichijimensis</name>
    <dbReference type="NCBI Taxonomy" id="3141448"/>
    <lineage>
        <taxon>Bacteria</taxon>
        <taxon>Pseudomonadati</taxon>
        <taxon>Pseudomonadota</taxon>
        <taxon>Magnetococcia</taxon>
        <taxon>Magnetococcales</taxon>
        <taxon>Candidatus Magnetaquicoccaceae</taxon>
        <taxon>Candidatus Magnetaquiglobus</taxon>
    </lineage>
</organism>
<dbReference type="InterPro" id="IPR023404">
    <property type="entry name" value="rSAM_horseshoe"/>
</dbReference>
<dbReference type="EC" id="2.8.4.3" evidence="10"/>
<name>A0ABQ0C6T4_9PROT</name>
<comment type="caution">
    <text evidence="10">The sequence shown here is derived from an EMBL/GenBank/DDBJ whole genome shotgun (WGS) entry which is preliminary data.</text>
</comment>
<sequence length="453" mass="49466">MTVLTMGCRVNQFESALLEQGGTARGFRPACAGERAELVVINTCSVTAESDRQARQLIRRAHRDHPGARIVVTGCYAQNAPERVAELDGVDLVLGNGEKERFWEIFDRSGPAEPQEKIQVGDVAELTRVPERETVERFGERARAFLQVQDGCDRACAYCVIPRLRGPSRSIAPRQVLEQARRFLASGYRELVLTGVNLGAYGRDLEGRPTLAELAGLLLADLPDEARSGKSRASRPGDPGAWRLRISSIDPLDIDAGLCDLLAREMRLCGHLHLSIQSGDDQIRRRMGRGRGRDEVLARIARVRVARPDLVLGADFIVGFPGESEEAFEQTLALVHEADLTLLHVFPYSSRPDTPAAALPAALLVPGEQIQSRAKRLRQAGEARLTQLLHGRIDAREVMLVENLENGTATGKSGGFLSMRVPDAQEAWRASLLPVLVEGVDEGSGCLIGRVTA</sequence>
<dbReference type="InterPro" id="IPR007197">
    <property type="entry name" value="rSAM"/>
</dbReference>
<dbReference type="Pfam" id="PF04055">
    <property type="entry name" value="Radical_SAM"/>
    <property type="match status" value="1"/>
</dbReference>
<keyword evidence="4" id="KW-0949">S-adenosyl-L-methionine</keyword>
<evidence type="ECO:0000313" key="10">
    <source>
        <dbReference type="EMBL" id="GAB0056435.1"/>
    </source>
</evidence>
<keyword evidence="7" id="KW-0411">Iron-sulfur</keyword>
<dbReference type="InterPro" id="IPR058240">
    <property type="entry name" value="rSAM_sf"/>
</dbReference>
<dbReference type="PROSITE" id="PS51918">
    <property type="entry name" value="RADICAL_SAM"/>
    <property type="match status" value="1"/>
</dbReference>
<feature type="domain" description="Radical SAM core" evidence="9">
    <location>
        <begin position="138"/>
        <end position="396"/>
    </location>
</feature>
<dbReference type="Gene3D" id="3.40.50.12160">
    <property type="entry name" value="Methylthiotransferase, N-terminal domain"/>
    <property type="match status" value="1"/>
</dbReference>
<evidence type="ECO:0000256" key="7">
    <source>
        <dbReference type="ARBA" id="ARBA00023014"/>
    </source>
</evidence>
<dbReference type="InterPro" id="IPR005839">
    <property type="entry name" value="Methylthiotransferase"/>
</dbReference>
<reference evidence="10 11" key="1">
    <citation type="submission" date="2024-09" db="EMBL/GenBank/DDBJ databases">
        <title>Draft genome sequence of Candidatus Magnetaquicoccaceae bacterium FCR-1.</title>
        <authorList>
            <person name="Shimoshige H."/>
            <person name="Shimamura S."/>
            <person name="Taoka A."/>
            <person name="Kobayashi H."/>
            <person name="Maekawa T."/>
        </authorList>
    </citation>
    <scope>NUCLEOTIDE SEQUENCE [LARGE SCALE GENOMIC DNA]</scope>
    <source>
        <strain evidence="10 11">FCR-1</strain>
    </source>
</reference>
<evidence type="ECO:0000256" key="3">
    <source>
        <dbReference type="ARBA" id="ARBA00022679"/>
    </source>
</evidence>
<accession>A0ABQ0C6T4</accession>
<dbReference type="PANTHER" id="PTHR11918">
    <property type="entry name" value="RADICAL SAM PROTEINS"/>
    <property type="match status" value="1"/>
</dbReference>
<dbReference type="SFLD" id="SFLDS00029">
    <property type="entry name" value="Radical_SAM"/>
    <property type="match status" value="1"/>
</dbReference>
<comment type="cofactor">
    <cofactor evidence="1">
        <name>[4Fe-4S] cluster</name>
        <dbReference type="ChEBI" id="CHEBI:49883"/>
    </cofactor>
</comment>
<dbReference type="InterPro" id="IPR013848">
    <property type="entry name" value="Methylthiotransferase_N"/>
</dbReference>
<dbReference type="PANTHER" id="PTHR11918:SF45">
    <property type="entry name" value="THREONYLCARBAMOYLADENOSINE TRNA METHYLTHIOTRANSFERASE"/>
    <property type="match status" value="1"/>
</dbReference>
<evidence type="ECO:0000256" key="4">
    <source>
        <dbReference type="ARBA" id="ARBA00022691"/>
    </source>
</evidence>
<evidence type="ECO:0000313" key="11">
    <source>
        <dbReference type="Proteomes" id="UP001628193"/>
    </source>
</evidence>
<keyword evidence="5" id="KW-0479">Metal-binding</keyword>
<feature type="domain" description="MTTase N-terminal" evidence="8">
    <location>
        <begin position="1"/>
        <end position="111"/>
    </location>
</feature>
<dbReference type="SFLD" id="SFLDG01082">
    <property type="entry name" value="B12-binding_domain_containing"/>
    <property type="match status" value="1"/>
</dbReference>